<keyword evidence="3" id="KW-1185">Reference proteome</keyword>
<protein>
    <submittedName>
        <fullName evidence="2">Uncharacterized protein</fullName>
    </submittedName>
</protein>
<dbReference type="AlphaFoldDB" id="A0A9W9PHJ8"/>
<organism evidence="2 3">
    <name type="scientific">Penicillium chermesinum</name>
    <dbReference type="NCBI Taxonomy" id="63820"/>
    <lineage>
        <taxon>Eukaryota</taxon>
        <taxon>Fungi</taxon>
        <taxon>Dikarya</taxon>
        <taxon>Ascomycota</taxon>
        <taxon>Pezizomycotina</taxon>
        <taxon>Eurotiomycetes</taxon>
        <taxon>Eurotiomycetidae</taxon>
        <taxon>Eurotiales</taxon>
        <taxon>Aspergillaceae</taxon>
        <taxon>Penicillium</taxon>
    </lineage>
</organism>
<feature type="compositionally biased region" description="Polar residues" evidence="1">
    <location>
        <begin position="27"/>
        <end position="37"/>
    </location>
</feature>
<reference evidence="2" key="1">
    <citation type="submission" date="2022-11" db="EMBL/GenBank/DDBJ databases">
        <authorList>
            <person name="Petersen C."/>
        </authorList>
    </citation>
    <scope>NUCLEOTIDE SEQUENCE</scope>
    <source>
        <strain evidence="2">IBT 19713</strain>
    </source>
</reference>
<evidence type="ECO:0000256" key="1">
    <source>
        <dbReference type="SAM" id="MobiDB-lite"/>
    </source>
</evidence>
<name>A0A9W9PHJ8_9EURO</name>
<accession>A0A9W9PHJ8</accession>
<dbReference type="RefSeq" id="XP_058334401.1">
    <property type="nucleotide sequence ID" value="XM_058471260.1"/>
</dbReference>
<dbReference type="Proteomes" id="UP001150941">
    <property type="component" value="Unassembled WGS sequence"/>
</dbReference>
<dbReference type="EMBL" id="JAPQKS010000002">
    <property type="protein sequence ID" value="KAJ5246980.1"/>
    <property type="molecule type" value="Genomic_DNA"/>
</dbReference>
<reference evidence="2" key="2">
    <citation type="journal article" date="2023" name="IMA Fungus">
        <title>Comparative genomic study of the Penicillium genus elucidates a diverse pangenome and 15 lateral gene transfer events.</title>
        <authorList>
            <person name="Petersen C."/>
            <person name="Sorensen T."/>
            <person name="Nielsen M.R."/>
            <person name="Sondergaard T.E."/>
            <person name="Sorensen J.L."/>
            <person name="Fitzpatrick D.A."/>
            <person name="Frisvad J.C."/>
            <person name="Nielsen K.L."/>
        </authorList>
    </citation>
    <scope>NUCLEOTIDE SEQUENCE</scope>
    <source>
        <strain evidence="2">IBT 19713</strain>
    </source>
</reference>
<evidence type="ECO:0000313" key="3">
    <source>
        <dbReference type="Proteomes" id="UP001150941"/>
    </source>
</evidence>
<evidence type="ECO:0000313" key="2">
    <source>
        <dbReference type="EMBL" id="KAJ5246980.1"/>
    </source>
</evidence>
<sequence>MQIRVSHVMPMNPRSTVFQKRPRRTTKLSIQHASPSDYSGSIVAKKLEFIMFALFEYPSINNIKDMVIIIKAIPTRPVENA</sequence>
<proteinExistence type="predicted"/>
<gene>
    <name evidence="2" type="ORF">N7468_001963</name>
</gene>
<comment type="caution">
    <text evidence="2">The sequence shown here is derived from an EMBL/GenBank/DDBJ whole genome shotgun (WGS) entry which is preliminary data.</text>
</comment>
<feature type="region of interest" description="Disordered" evidence="1">
    <location>
        <begin position="1"/>
        <end position="37"/>
    </location>
</feature>
<dbReference type="GeneID" id="83198563"/>